<evidence type="ECO:0000256" key="8">
    <source>
        <dbReference type="ARBA" id="ARBA00022827"/>
    </source>
</evidence>
<comment type="pathway">
    <text evidence="2">Cofactor biosynthesis; NAD(+) biosynthesis; iminoaspartate from L-aspartate (oxidase route): step 1/1.</text>
</comment>
<dbReference type="InterPro" id="IPR036188">
    <property type="entry name" value="FAD/NAD-bd_sf"/>
</dbReference>
<proteinExistence type="inferred from homology"/>
<dbReference type="GO" id="GO:0034628">
    <property type="term" value="P:'de novo' NAD+ biosynthetic process from L-aspartate"/>
    <property type="evidence" value="ECO:0007669"/>
    <property type="project" value="TreeGrafter"/>
</dbReference>
<keyword evidence="8" id="KW-0274">FAD</keyword>
<dbReference type="PANTHER" id="PTHR42716:SF2">
    <property type="entry name" value="L-ASPARTATE OXIDASE, CHLOROPLASTIC"/>
    <property type="match status" value="1"/>
</dbReference>
<dbReference type="InterPro" id="IPR003953">
    <property type="entry name" value="FAD-dep_OxRdtase_2_FAD-bd"/>
</dbReference>
<reference evidence="13" key="1">
    <citation type="journal article" date="2021" name="PeerJ">
        <title>Extensive microbial diversity within the chicken gut microbiome revealed by metagenomics and culture.</title>
        <authorList>
            <person name="Gilroy R."/>
            <person name="Ravi A."/>
            <person name="Getino M."/>
            <person name="Pursley I."/>
            <person name="Horton D.L."/>
            <person name="Alikhan N.F."/>
            <person name="Baker D."/>
            <person name="Gharbi K."/>
            <person name="Hall N."/>
            <person name="Watson M."/>
            <person name="Adriaenssens E.M."/>
            <person name="Foster-Nyarko E."/>
            <person name="Jarju S."/>
            <person name="Secka A."/>
            <person name="Antonio M."/>
            <person name="Oren A."/>
            <person name="Chaudhuri R.R."/>
            <person name="La Ragione R."/>
            <person name="Hildebrand F."/>
            <person name="Pallen M.J."/>
        </authorList>
    </citation>
    <scope>NUCLEOTIDE SEQUENCE</scope>
    <source>
        <strain evidence="13">ChiGjej1B1-14440</strain>
    </source>
</reference>
<dbReference type="NCBIfam" id="NF004820">
    <property type="entry name" value="PRK06175.1"/>
    <property type="match status" value="1"/>
</dbReference>
<dbReference type="SUPFAM" id="SSF51905">
    <property type="entry name" value="FAD/NAD(P)-binding domain"/>
    <property type="match status" value="1"/>
</dbReference>
<evidence type="ECO:0000313" key="13">
    <source>
        <dbReference type="EMBL" id="HIX81654.1"/>
    </source>
</evidence>
<evidence type="ECO:0000256" key="9">
    <source>
        <dbReference type="ARBA" id="ARBA00023002"/>
    </source>
</evidence>
<comment type="similarity">
    <text evidence="3">Belongs to the FAD-dependent oxidoreductase 2 family. NadB subfamily.</text>
</comment>
<dbReference type="GO" id="GO:0033765">
    <property type="term" value="F:steroid dehydrogenase activity, acting on the CH-CH group of donors"/>
    <property type="evidence" value="ECO:0007669"/>
    <property type="project" value="UniProtKB-ARBA"/>
</dbReference>
<sequence>MDDNYDVIIVGTGAAGLFAGLCLPENLKILMITKDKKENSDSYLAQGGICTLKSADDFDAFYQDTLKAGRNENNPESVKIMIQQSPQIMKDLMDYGVEFDRDSEGNLAYTREGAHSQYRILHHQDVTGKEITSKLIMQIEKRKNITVVENATMLDIINKNNVATGIVVEKDGKVMQINAKMIILATGGIGGLFQHSSNFRHITGDSFAIALRNNIELENLNYIQIHPTTLYTTKPGRSFLISESVRGEGAYLLNPRMERFVDELLPRDVVSNAIKAEMDKYNAKYVYLSVIHMDHDQIKNRFPNIYKKCLEEGYDMFKDPIPVVPAQHYLMGGIKTDTWGQTSMENLYAVGETACNGVHGANRLASNSLLESLVFAKRAAKKISEHIDDTLLIDRIINLDNYDKEKLAIENKQLIMDEIKRKDGEFYDKWCKS</sequence>
<evidence type="ECO:0000256" key="7">
    <source>
        <dbReference type="ARBA" id="ARBA00022642"/>
    </source>
</evidence>
<evidence type="ECO:0000259" key="12">
    <source>
        <dbReference type="Pfam" id="PF00890"/>
    </source>
</evidence>
<dbReference type="InterPro" id="IPR005288">
    <property type="entry name" value="NadB"/>
</dbReference>
<dbReference type="Pfam" id="PF00890">
    <property type="entry name" value="FAD_binding_2"/>
    <property type="match status" value="1"/>
</dbReference>
<evidence type="ECO:0000313" key="14">
    <source>
        <dbReference type="Proteomes" id="UP000886724"/>
    </source>
</evidence>
<dbReference type="SUPFAM" id="SSF56425">
    <property type="entry name" value="Succinate dehydrogenase/fumarate reductase flavoprotein, catalytic domain"/>
    <property type="match status" value="1"/>
</dbReference>
<keyword evidence="9 13" id="KW-0560">Oxidoreductase</keyword>
<evidence type="ECO:0000256" key="2">
    <source>
        <dbReference type="ARBA" id="ARBA00004950"/>
    </source>
</evidence>
<dbReference type="Gene3D" id="3.90.700.10">
    <property type="entry name" value="Succinate dehydrogenase/fumarate reductase flavoprotein, catalytic domain"/>
    <property type="match status" value="1"/>
</dbReference>
<dbReference type="AlphaFoldDB" id="A0A9D1XLQ1"/>
<dbReference type="EC" id="1.4.3.16" evidence="4"/>
<protein>
    <recommendedName>
        <fullName evidence="5">L-aspartate oxidase</fullName>
        <ecNumber evidence="4">1.4.3.16</ecNumber>
    </recommendedName>
    <alternativeName>
        <fullName evidence="10">Quinolinate synthase B</fullName>
    </alternativeName>
</protein>
<evidence type="ECO:0000256" key="3">
    <source>
        <dbReference type="ARBA" id="ARBA00008562"/>
    </source>
</evidence>
<evidence type="ECO:0000256" key="5">
    <source>
        <dbReference type="ARBA" id="ARBA00021901"/>
    </source>
</evidence>
<dbReference type="PANTHER" id="PTHR42716">
    <property type="entry name" value="L-ASPARTATE OXIDASE"/>
    <property type="match status" value="1"/>
</dbReference>
<dbReference type="FunFam" id="3.90.700.10:FF:000002">
    <property type="entry name" value="L-aspartate oxidase"/>
    <property type="match status" value="1"/>
</dbReference>
<dbReference type="InterPro" id="IPR027477">
    <property type="entry name" value="Succ_DH/fumarate_Rdtase_cat_sf"/>
</dbReference>
<evidence type="ECO:0000256" key="11">
    <source>
        <dbReference type="ARBA" id="ARBA00048305"/>
    </source>
</evidence>
<gene>
    <name evidence="13" type="ORF">H9980_06750</name>
</gene>
<comment type="caution">
    <text evidence="13">The sequence shown here is derived from an EMBL/GenBank/DDBJ whole genome shotgun (WGS) entry which is preliminary data.</text>
</comment>
<keyword evidence="7" id="KW-0662">Pyridine nucleotide biosynthesis</keyword>
<keyword evidence="6" id="KW-0285">Flavoprotein</keyword>
<dbReference type="GO" id="GO:0008734">
    <property type="term" value="F:L-aspartate oxidase activity"/>
    <property type="evidence" value="ECO:0007669"/>
    <property type="project" value="UniProtKB-EC"/>
</dbReference>
<dbReference type="Gene3D" id="3.50.50.60">
    <property type="entry name" value="FAD/NAD(P)-binding domain"/>
    <property type="match status" value="1"/>
</dbReference>
<organism evidence="13 14">
    <name type="scientific">Candidatus Erysipelatoclostridium merdavium</name>
    <dbReference type="NCBI Taxonomy" id="2838566"/>
    <lineage>
        <taxon>Bacteria</taxon>
        <taxon>Bacillati</taxon>
        <taxon>Bacillota</taxon>
        <taxon>Erysipelotrichia</taxon>
        <taxon>Erysipelotrichales</taxon>
        <taxon>Erysipelotrichales incertae sedis</taxon>
    </lineage>
</organism>
<dbReference type="EMBL" id="DXET01000146">
    <property type="protein sequence ID" value="HIX81654.1"/>
    <property type="molecule type" value="Genomic_DNA"/>
</dbReference>
<accession>A0A9D1XLQ1</accession>
<reference evidence="13" key="2">
    <citation type="submission" date="2021-04" db="EMBL/GenBank/DDBJ databases">
        <authorList>
            <person name="Gilroy R."/>
        </authorList>
    </citation>
    <scope>NUCLEOTIDE SEQUENCE</scope>
    <source>
        <strain evidence="13">ChiGjej1B1-14440</strain>
    </source>
</reference>
<feature type="domain" description="FAD-dependent oxidoreductase 2 FAD-binding" evidence="12">
    <location>
        <begin position="6"/>
        <end position="369"/>
    </location>
</feature>
<comment type="cofactor">
    <cofactor evidence="1">
        <name>FAD</name>
        <dbReference type="ChEBI" id="CHEBI:57692"/>
    </cofactor>
</comment>
<dbReference type="Proteomes" id="UP000886724">
    <property type="component" value="Unassembled WGS sequence"/>
</dbReference>
<evidence type="ECO:0000256" key="10">
    <source>
        <dbReference type="ARBA" id="ARBA00030386"/>
    </source>
</evidence>
<dbReference type="PRINTS" id="PR00368">
    <property type="entry name" value="FADPNR"/>
</dbReference>
<evidence type="ECO:0000256" key="6">
    <source>
        <dbReference type="ARBA" id="ARBA00022630"/>
    </source>
</evidence>
<evidence type="ECO:0000256" key="4">
    <source>
        <dbReference type="ARBA" id="ARBA00012173"/>
    </source>
</evidence>
<evidence type="ECO:0000256" key="1">
    <source>
        <dbReference type="ARBA" id="ARBA00001974"/>
    </source>
</evidence>
<name>A0A9D1XLQ1_9FIRM</name>
<comment type="catalytic activity">
    <reaction evidence="11">
        <text>L-aspartate + O2 = iminosuccinate + H2O2</text>
        <dbReference type="Rhea" id="RHEA:25876"/>
        <dbReference type="ChEBI" id="CHEBI:15379"/>
        <dbReference type="ChEBI" id="CHEBI:16240"/>
        <dbReference type="ChEBI" id="CHEBI:29991"/>
        <dbReference type="ChEBI" id="CHEBI:77875"/>
        <dbReference type="EC" id="1.4.3.16"/>
    </reaction>
    <physiologicalReaction direction="left-to-right" evidence="11">
        <dbReference type="Rhea" id="RHEA:25877"/>
    </physiologicalReaction>
</comment>